<evidence type="ECO:0000313" key="6">
    <source>
        <dbReference type="Proteomes" id="UP000663824"/>
    </source>
</evidence>
<dbReference type="Proteomes" id="UP000676336">
    <property type="component" value="Unassembled WGS sequence"/>
</dbReference>
<keyword evidence="1" id="KW-1015">Disulfide bond</keyword>
<organism evidence="3 6">
    <name type="scientific">Rotaria magnacalcarata</name>
    <dbReference type="NCBI Taxonomy" id="392030"/>
    <lineage>
        <taxon>Eukaryota</taxon>
        <taxon>Metazoa</taxon>
        <taxon>Spiralia</taxon>
        <taxon>Gnathifera</taxon>
        <taxon>Rotifera</taxon>
        <taxon>Eurotatoria</taxon>
        <taxon>Bdelloidea</taxon>
        <taxon>Philodinida</taxon>
        <taxon>Philodinidae</taxon>
        <taxon>Rotaria</taxon>
    </lineage>
</organism>
<reference evidence="3" key="1">
    <citation type="submission" date="2021-02" db="EMBL/GenBank/DDBJ databases">
        <authorList>
            <person name="Nowell W R."/>
        </authorList>
    </citation>
    <scope>NUCLEOTIDE SEQUENCE</scope>
</reference>
<comment type="caution">
    <text evidence="3">The sequence shown here is derived from an EMBL/GenBank/DDBJ whole genome shotgun (WGS) entry which is preliminary data.</text>
</comment>
<sequence length="140" mass="16525">MKCDRGSSHICLDWREICDGKIDCLDGGEDEKYCLELFMNQCTDNEYQCRDRMCINEKFLTDTSKHMKPSHECLDRSDESYSLNTIGECEKDISFRCEHTVCPLSDYFSCGNGYCIQWPVKMFREYCLNHRDRIFSVLFS</sequence>
<dbReference type="EMBL" id="CAJOBI010008244">
    <property type="protein sequence ID" value="CAF4107602.1"/>
    <property type="molecule type" value="Genomic_DNA"/>
</dbReference>
<dbReference type="InterPro" id="IPR036055">
    <property type="entry name" value="LDL_receptor-like_sf"/>
</dbReference>
<dbReference type="Proteomes" id="UP000663824">
    <property type="component" value="Unassembled WGS sequence"/>
</dbReference>
<dbReference type="Proteomes" id="UP000663834">
    <property type="component" value="Unassembled WGS sequence"/>
</dbReference>
<evidence type="ECO:0000256" key="1">
    <source>
        <dbReference type="ARBA" id="ARBA00023157"/>
    </source>
</evidence>
<dbReference type="Proteomes" id="UP000681720">
    <property type="component" value="Unassembled WGS sequence"/>
</dbReference>
<dbReference type="OrthoDB" id="8831087at2759"/>
<evidence type="ECO:0000313" key="3">
    <source>
        <dbReference type="EMBL" id="CAF2092896.1"/>
    </source>
</evidence>
<dbReference type="EMBL" id="CAJNOW010000136">
    <property type="protein sequence ID" value="CAF1248157.1"/>
    <property type="molecule type" value="Genomic_DNA"/>
</dbReference>
<gene>
    <name evidence="5" type="ORF">GIL414_LOCUS52104</name>
    <name evidence="2" type="ORF">KQP761_LOCUS2145</name>
    <name evidence="3" type="ORF">MBJ925_LOCUS20844</name>
    <name evidence="4" type="ORF">SMN809_LOCUS17649</name>
</gene>
<dbReference type="EMBL" id="CAJOBJ010177684">
    <property type="protein sequence ID" value="CAF4906518.1"/>
    <property type="molecule type" value="Genomic_DNA"/>
</dbReference>
<dbReference type="AlphaFoldDB" id="A0A816T7F6"/>
<protein>
    <submittedName>
        <fullName evidence="3">Uncharacterized protein</fullName>
    </submittedName>
</protein>
<evidence type="ECO:0000313" key="2">
    <source>
        <dbReference type="EMBL" id="CAF1248157.1"/>
    </source>
</evidence>
<evidence type="ECO:0000313" key="4">
    <source>
        <dbReference type="EMBL" id="CAF4107602.1"/>
    </source>
</evidence>
<accession>A0A816T7F6</accession>
<dbReference type="Gene3D" id="4.10.400.10">
    <property type="entry name" value="Low-density Lipoprotein Receptor"/>
    <property type="match status" value="1"/>
</dbReference>
<proteinExistence type="predicted"/>
<dbReference type="EMBL" id="CAJNRE010010581">
    <property type="protein sequence ID" value="CAF2092896.1"/>
    <property type="molecule type" value="Genomic_DNA"/>
</dbReference>
<evidence type="ECO:0000313" key="5">
    <source>
        <dbReference type="EMBL" id="CAF4906518.1"/>
    </source>
</evidence>
<name>A0A816T7F6_9BILA</name>